<dbReference type="Pfam" id="PF13568">
    <property type="entry name" value="OMP_b-brl_2"/>
    <property type="match status" value="1"/>
</dbReference>
<keyword evidence="4" id="KW-1185">Reference proteome</keyword>
<accession>A0A656DCW9</accession>
<name>A0A656DCW9_KRYT1</name>
<evidence type="ECO:0000313" key="3">
    <source>
        <dbReference type="EMBL" id="CUT05872.1"/>
    </source>
</evidence>
<feature type="domain" description="Outer membrane protein beta-barrel" evidence="2">
    <location>
        <begin position="80"/>
        <end position="262"/>
    </location>
</feature>
<feature type="compositionally biased region" description="Basic and acidic residues" evidence="1">
    <location>
        <begin position="48"/>
        <end position="66"/>
    </location>
</feature>
<proteinExistence type="predicted"/>
<evidence type="ECO:0000259" key="2">
    <source>
        <dbReference type="Pfam" id="PF13568"/>
    </source>
</evidence>
<dbReference type="RefSeq" id="WP_072151007.1">
    <property type="nucleotide sequence ID" value="NZ_CZVU01000144.1"/>
</dbReference>
<dbReference type="EMBL" id="CZVU01000144">
    <property type="protein sequence ID" value="CUT05872.1"/>
    <property type="molecule type" value="Genomic_DNA"/>
</dbReference>
<dbReference type="OrthoDB" id="947434at2"/>
<sequence length="283" mass="32063">MSKNVRFRAPQNPQYGKLPGDEDGEFIFIKSREVAIEQKQPQVIVVQPKEESKPQPRRIVRDEKEKEKEKVFTPQTKLSRYWGYGFIGFNSNSHSIKNDELTFEKLEGSGGVVGFGFEYQVDPKFTLTLNLFYDEKSGSFKIKPFSSLSDNFIIEFGPDVNMDAKLSYLTLNPMMKAKSGGFYFGAGLALGFVLDKKIKFTSGYIVRDINGNFIEGGTIEEENKIEDTKTRFALPIGAGYDFKLGGFKIFIEARYDLGLTKVAKDSEWKVSSLQFLIGARYGF</sequence>
<dbReference type="SUPFAM" id="SSF56925">
    <property type="entry name" value="OMPA-like"/>
    <property type="match status" value="1"/>
</dbReference>
<dbReference type="Proteomes" id="UP000243065">
    <property type="component" value="Unassembled WGS sequence"/>
</dbReference>
<feature type="region of interest" description="Disordered" evidence="1">
    <location>
        <begin position="1"/>
        <end position="21"/>
    </location>
</feature>
<gene>
    <name evidence="3" type="ORF">JGI24_01782</name>
</gene>
<feature type="region of interest" description="Disordered" evidence="1">
    <location>
        <begin position="47"/>
        <end position="66"/>
    </location>
</feature>
<evidence type="ECO:0000256" key="1">
    <source>
        <dbReference type="SAM" id="MobiDB-lite"/>
    </source>
</evidence>
<evidence type="ECO:0000313" key="4">
    <source>
        <dbReference type="Proteomes" id="UP000243065"/>
    </source>
</evidence>
<reference evidence="3 4" key="1">
    <citation type="submission" date="2015-11" db="EMBL/GenBank/DDBJ databases">
        <authorList>
            <person name="Varghese N."/>
        </authorList>
    </citation>
    <scope>NUCLEOTIDE SEQUENCE [LARGE SCALE GENOMIC DNA]</scope>
    <source>
        <strain evidence="3 4">JGI-24</strain>
    </source>
</reference>
<dbReference type="InterPro" id="IPR025665">
    <property type="entry name" value="Beta-barrel_OMP_2"/>
</dbReference>
<protein>
    <submittedName>
        <fullName evidence="3">Outer membrane protein beta-barrel domain-containing protein</fullName>
    </submittedName>
</protein>
<organism evidence="3 4">
    <name type="scientific">Kryptobacter tengchongensis</name>
    <dbReference type="NCBI Taxonomy" id="1643429"/>
    <lineage>
        <taxon>Bacteria</taxon>
        <taxon>Pseudomonadati</taxon>
        <taxon>Candidatus Kryptoniota</taxon>
        <taxon>Candidatus Kryptobacter</taxon>
    </lineage>
</organism>
<dbReference type="AlphaFoldDB" id="A0A656DCW9"/>
<dbReference type="Gene3D" id="2.40.160.20">
    <property type="match status" value="1"/>
</dbReference>
<dbReference type="InterPro" id="IPR011250">
    <property type="entry name" value="OMP/PagP_B-barrel"/>
</dbReference>